<feature type="transmembrane region" description="Helical" evidence="9">
    <location>
        <begin position="202"/>
        <end position="219"/>
    </location>
</feature>
<dbReference type="PROSITE" id="PS00217">
    <property type="entry name" value="SUGAR_TRANSPORT_2"/>
    <property type="match status" value="1"/>
</dbReference>
<dbReference type="OrthoDB" id="648285at2759"/>
<dbReference type="Gene3D" id="1.20.1250.20">
    <property type="entry name" value="MFS general substrate transporter like domains"/>
    <property type="match status" value="1"/>
</dbReference>
<comment type="catalytic activity">
    <reaction evidence="7">
        <text>myo-inositol(out) + H(+)(out) = myo-inositol(in) + H(+)(in)</text>
        <dbReference type="Rhea" id="RHEA:60364"/>
        <dbReference type="ChEBI" id="CHEBI:15378"/>
        <dbReference type="ChEBI" id="CHEBI:17268"/>
    </reaction>
</comment>
<keyword evidence="6 9" id="KW-0472">Membrane</keyword>
<comment type="subcellular location">
    <subcellularLocation>
        <location evidence="1">Membrane</location>
        <topology evidence="1">Multi-pass membrane protein</topology>
    </subcellularLocation>
</comment>
<dbReference type="AlphaFoldDB" id="A0A0D0AV67"/>
<feature type="transmembrane region" description="Helical" evidence="9">
    <location>
        <begin position="386"/>
        <end position="405"/>
    </location>
</feature>
<feature type="transmembrane region" description="Helical" evidence="9">
    <location>
        <begin position="351"/>
        <end position="374"/>
    </location>
</feature>
<dbReference type="InParanoid" id="A0A0D0AV67"/>
<dbReference type="GO" id="GO:0016020">
    <property type="term" value="C:membrane"/>
    <property type="evidence" value="ECO:0007669"/>
    <property type="project" value="UniProtKB-SubCell"/>
</dbReference>
<feature type="transmembrane region" description="Helical" evidence="9">
    <location>
        <begin position="286"/>
        <end position="308"/>
    </location>
</feature>
<evidence type="ECO:0000256" key="7">
    <source>
        <dbReference type="ARBA" id="ARBA00049119"/>
    </source>
</evidence>
<keyword evidence="4 9" id="KW-0812">Transmembrane</keyword>
<dbReference type="NCBIfam" id="TIGR00879">
    <property type="entry name" value="SP"/>
    <property type="match status" value="1"/>
</dbReference>
<dbReference type="SUPFAM" id="SSF103473">
    <property type="entry name" value="MFS general substrate transporter"/>
    <property type="match status" value="1"/>
</dbReference>
<reference evidence="11 12" key="1">
    <citation type="submission" date="2014-04" db="EMBL/GenBank/DDBJ databases">
        <authorList>
            <consortium name="DOE Joint Genome Institute"/>
            <person name="Kuo A."/>
            <person name="Ruytinx J."/>
            <person name="Rineau F."/>
            <person name="Colpaert J."/>
            <person name="Kohler A."/>
            <person name="Nagy L.G."/>
            <person name="Floudas D."/>
            <person name="Copeland A."/>
            <person name="Barry K.W."/>
            <person name="Cichocki N."/>
            <person name="Veneault-Fourrey C."/>
            <person name="LaButti K."/>
            <person name="Lindquist E.A."/>
            <person name="Lipzen A."/>
            <person name="Lundell T."/>
            <person name="Morin E."/>
            <person name="Murat C."/>
            <person name="Sun H."/>
            <person name="Tunlid A."/>
            <person name="Henrissat B."/>
            <person name="Grigoriev I.V."/>
            <person name="Hibbett D.S."/>
            <person name="Martin F."/>
            <person name="Nordberg H.P."/>
            <person name="Cantor M.N."/>
            <person name="Hua S.X."/>
        </authorList>
    </citation>
    <scope>NUCLEOTIDE SEQUENCE [LARGE SCALE GENOMIC DNA]</scope>
    <source>
        <strain evidence="11 12">UH-Slu-Lm8-n1</strain>
    </source>
</reference>
<evidence type="ECO:0000313" key="12">
    <source>
        <dbReference type="Proteomes" id="UP000054485"/>
    </source>
</evidence>
<dbReference type="GO" id="GO:0005351">
    <property type="term" value="F:carbohydrate:proton symporter activity"/>
    <property type="evidence" value="ECO:0007669"/>
    <property type="project" value="TreeGrafter"/>
</dbReference>
<dbReference type="STRING" id="930992.A0A0D0AV67"/>
<dbReference type="PANTHER" id="PTHR48022">
    <property type="entry name" value="PLASTIDIC GLUCOSE TRANSPORTER 4"/>
    <property type="match status" value="1"/>
</dbReference>
<dbReference type="InterPro" id="IPR003663">
    <property type="entry name" value="Sugar/inositol_transpt"/>
</dbReference>
<reference evidence="12" key="2">
    <citation type="submission" date="2015-01" db="EMBL/GenBank/DDBJ databases">
        <title>Evolutionary Origins and Diversification of the Mycorrhizal Mutualists.</title>
        <authorList>
            <consortium name="DOE Joint Genome Institute"/>
            <consortium name="Mycorrhizal Genomics Consortium"/>
            <person name="Kohler A."/>
            <person name="Kuo A."/>
            <person name="Nagy L.G."/>
            <person name="Floudas D."/>
            <person name="Copeland A."/>
            <person name="Barry K.W."/>
            <person name="Cichocki N."/>
            <person name="Veneault-Fourrey C."/>
            <person name="LaButti K."/>
            <person name="Lindquist E.A."/>
            <person name="Lipzen A."/>
            <person name="Lundell T."/>
            <person name="Morin E."/>
            <person name="Murat C."/>
            <person name="Riley R."/>
            <person name="Ohm R."/>
            <person name="Sun H."/>
            <person name="Tunlid A."/>
            <person name="Henrissat B."/>
            <person name="Grigoriev I.V."/>
            <person name="Hibbett D.S."/>
            <person name="Martin F."/>
        </authorList>
    </citation>
    <scope>NUCLEOTIDE SEQUENCE [LARGE SCALE GENOMIC DNA]</scope>
    <source>
        <strain evidence="12">UH-Slu-Lm8-n1</strain>
    </source>
</reference>
<feature type="transmembrane region" description="Helical" evidence="9">
    <location>
        <begin position="323"/>
        <end position="344"/>
    </location>
</feature>
<dbReference type="Pfam" id="PF00083">
    <property type="entry name" value="Sugar_tr"/>
    <property type="match status" value="1"/>
</dbReference>
<keyword evidence="12" id="KW-1185">Reference proteome</keyword>
<protein>
    <recommendedName>
        <fullName evidence="10">Major facilitator superfamily (MFS) profile domain-containing protein</fullName>
    </recommendedName>
</protein>
<organism evidence="11 12">
    <name type="scientific">Suillus luteus UH-Slu-Lm8-n1</name>
    <dbReference type="NCBI Taxonomy" id="930992"/>
    <lineage>
        <taxon>Eukaryota</taxon>
        <taxon>Fungi</taxon>
        <taxon>Dikarya</taxon>
        <taxon>Basidiomycota</taxon>
        <taxon>Agaricomycotina</taxon>
        <taxon>Agaricomycetes</taxon>
        <taxon>Agaricomycetidae</taxon>
        <taxon>Boletales</taxon>
        <taxon>Suillineae</taxon>
        <taxon>Suillaceae</taxon>
        <taxon>Suillus</taxon>
    </lineage>
</organism>
<feature type="domain" description="Major facilitator superfamily (MFS) profile" evidence="10">
    <location>
        <begin position="25"/>
        <end position="478"/>
    </location>
</feature>
<sequence>MFLRPKTYTARYPQWMVGRPLLYMSSALASLGDAMFGYGQGSIASAQVQPSFIHRMFGKEVTMAQIQAGQTGVDPFMQAITVSCLNLTALLASFIAAYLCDLLGRRMSVRIGGVMYFIAALIQIFAPNLGTLIAGRCIQGLGVGILSMTVPILQCEIAPAHARGLFVSIEYICLNIGYAVSAWVGYGFFFAMPSEISWRGPYIVQAAIALVLIFWTFFLPETPRWLAQNGFQKEALVTLADLHGAGNVSDPKILATYAEIVGAVEFEAQMGQASWRQLFTQYTRRCIVGITCQMFAQLNGINAILYFLPSNLTRAGFTISRSLLYSGACALIYCSGTIPAMFLIDKFGRRAFLLFGSVALAASLSIVGGLQYYADSLPLGSARVSAADAIFFGVCLYLFFFGATWGPGPWLLGAEIFPLRARAKGMSLSTGTNWLFNFIIAFITPPLFNAINAGYYFVLVGFCIISLVVVWFIYPETAHHTLEDLGEVFGDKVMNDEGPARELAQRSANAIQRERSGLPAITDSEVTLQPSMSTTPTAKDEASIVMKERSSIATMESDV</sequence>
<evidence type="ECO:0000256" key="3">
    <source>
        <dbReference type="ARBA" id="ARBA00022448"/>
    </source>
</evidence>
<dbReference type="InterPro" id="IPR005829">
    <property type="entry name" value="Sugar_transporter_CS"/>
</dbReference>
<dbReference type="InterPro" id="IPR036259">
    <property type="entry name" value="MFS_trans_sf"/>
</dbReference>
<evidence type="ECO:0000256" key="4">
    <source>
        <dbReference type="ARBA" id="ARBA00022692"/>
    </source>
</evidence>
<proteinExistence type="inferred from homology"/>
<feature type="transmembrane region" description="Helical" evidence="9">
    <location>
        <begin position="21"/>
        <end position="39"/>
    </location>
</feature>
<accession>A0A0D0AV67</accession>
<dbReference type="HOGENOM" id="CLU_001265_30_3_1"/>
<evidence type="ECO:0000256" key="9">
    <source>
        <dbReference type="SAM" id="Phobius"/>
    </source>
</evidence>
<comment type="similarity">
    <text evidence="2 8">Belongs to the major facilitator superfamily. Sugar transporter (TC 2.A.1.1) family.</text>
</comment>
<feature type="transmembrane region" description="Helical" evidence="9">
    <location>
        <begin position="79"/>
        <end position="100"/>
    </location>
</feature>
<feature type="transmembrane region" description="Helical" evidence="9">
    <location>
        <begin position="107"/>
        <end position="126"/>
    </location>
</feature>
<dbReference type="PROSITE" id="PS50850">
    <property type="entry name" value="MFS"/>
    <property type="match status" value="1"/>
</dbReference>
<gene>
    <name evidence="11" type="ORF">CY34DRAFT_811887</name>
</gene>
<dbReference type="PRINTS" id="PR00171">
    <property type="entry name" value="SUGRTRNSPORT"/>
</dbReference>
<dbReference type="EMBL" id="KN835589">
    <property type="protein sequence ID" value="KIK35788.1"/>
    <property type="molecule type" value="Genomic_DNA"/>
</dbReference>
<evidence type="ECO:0000256" key="8">
    <source>
        <dbReference type="RuleBase" id="RU003346"/>
    </source>
</evidence>
<evidence type="ECO:0000256" key="2">
    <source>
        <dbReference type="ARBA" id="ARBA00010992"/>
    </source>
</evidence>
<dbReference type="FunFam" id="1.20.1250.20:FF:000134">
    <property type="entry name" value="MFS sugar transporter protein"/>
    <property type="match status" value="1"/>
</dbReference>
<evidence type="ECO:0000313" key="11">
    <source>
        <dbReference type="EMBL" id="KIK35788.1"/>
    </source>
</evidence>
<evidence type="ECO:0000256" key="6">
    <source>
        <dbReference type="ARBA" id="ARBA00023136"/>
    </source>
</evidence>
<evidence type="ECO:0000259" key="10">
    <source>
        <dbReference type="PROSITE" id="PS50850"/>
    </source>
</evidence>
<feature type="transmembrane region" description="Helical" evidence="9">
    <location>
        <begin position="132"/>
        <end position="153"/>
    </location>
</feature>
<dbReference type="InterPro" id="IPR050360">
    <property type="entry name" value="MFS_Sugar_Transporters"/>
</dbReference>
<dbReference type="PANTHER" id="PTHR48022:SF74">
    <property type="entry name" value="SUGAR TRANSPORTER, PUTATIVE (AFU_ORTHOLOGUE AFUA_8G02010)-RELATED"/>
    <property type="match status" value="1"/>
</dbReference>
<keyword evidence="3 8" id="KW-0813">Transport</keyword>
<evidence type="ECO:0000256" key="1">
    <source>
        <dbReference type="ARBA" id="ARBA00004141"/>
    </source>
</evidence>
<feature type="transmembrane region" description="Helical" evidence="9">
    <location>
        <begin position="454"/>
        <end position="474"/>
    </location>
</feature>
<dbReference type="Proteomes" id="UP000054485">
    <property type="component" value="Unassembled WGS sequence"/>
</dbReference>
<feature type="transmembrane region" description="Helical" evidence="9">
    <location>
        <begin position="426"/>
        <end position="448"/>
    </location>
</feature>
<dbReference type="PROSITE" id="PS00216">
    <property type="entry name" value="SUGAR_TRANSPORT_1"/>
    <property type="match status" value="1"/>
</dbReference>
<dbReference type="InterPro" id="IPR020846">
    <property type="entry name" value="MFS_dom"/>
</dbReference>
<name>A0A0D0AV67_9AGAM</name>
<feature type="transmembrane region" description="Helical" evidence="9">
    <location>
        <begin position="165"/>
        <end position="190"/>
    </location>
</feature>
<evidence type="ECO:0000256" key="5">
    <source>
        <dbReference type="ARBA" id="ARBA00022989"/>
    </source>
</evidence>
<dbReference type="InterPro" id="IPR005828">
    <property type="entry name" value="MFS_sugar_transport-like"/>
</dbReference>
<keyword evidence="5 9" id="KW-1133">Transmembrane helix</keyword>